<dbReference type="Gene3D" id="3.40.190.290">
    <property type="match status" value="1"/>
</dbReference>
<dbReference type="RefSeq" id="WP_180141716.1">
    <property type="nucleotide sequence ID" value="NZ_CAADHO010000005.1"/>
</dbReference>
<dbReference type="SUPFAM" id="SSF46785">
    <property type="entry name" value="Winged helix' DNA-binding domain"/>
    <property type="match status" value="1"/>
</dbReference>
<dbReference type="GO" id="GO:0003700">
    <property type="term" value="F:DNA-binding transcription factor activity"/>
    <property type="evidence" value="ECO:0007669"/>
    <property type="project" value="InterPro"/>
</dbReference>
<dbReference type="Pfam" id="PF00126">
    <property type="entry name" value="HTH_1"/>
    <property type="match status" value="1"/>
</dbReference>
<dbReference type="Gene3D" id="1.10.10.10">
    <property type="entry name" value="Winged helix-like DNA-binding domain superfamily/Winged helix DNA-binding domain"/>
    <property type="match status" value="1"/>
</dbReference>
<accession>A0A4U8YPD9</accession>
<evidence type="ECO:0000256" key="2">
    <source>
        <dbReference type="ARBA" id="ARBA00023015"/>
    </source>
</evidence>
<keyword evidence="7" id="KW-1185">Reference proteome</keyword>
<organism evidence="6 7">
    <name type="scientific">Desulfoluna butyratoxydans</name>
    <dbReference type="NCBI Taxonomy" id="231438"/>
    <lineage>
        <taxon>Bacteria</taxon>
        <taxon>Pseudomonadati</taxon>
        <taxon>Thermodesulfobacteriota</taxon>
        <taxon>Desulfobacteria</taxon>
        <taxon>Desulfobacterales</taxon>
        <taxon>Desulfolunaceae</taxon>
        <taxon>Desulfoluna</taxon>
    </lineage>
</organism>
<dbReference type="InterPro" id="IPR036390">
    <property type="entry name" value="WH_DNA-bd_sf"/>
</dbReference>
<evidence type="ECO:0000313" key="6">
    <source>
        <dbReference type="EMBL" id="VFQ45307.1"/>
    </source>
</evidence>
<evidence type="ECO:0000313" key="7">
    <source>
        <dbReference type="Proteomes" id="UP000507962"/>
    </source>
</evidence>
<sequence>MELYQLRTFVTVAEEMHLTKASMRLFLSPPAVSAHIKALEEELSVRLFDRTPKGMELTEEGHHLKAQAEKVLSSANDFLNHAKLSGQELIGEFTLGYCSSGSLLRIPELVLEMASHHPNLMLNLEQCLSLKLVDALRKRDIDAGFYFGNDNPAEVELVKLKTMNLVIAAPEKWRQQIESAKLKDLTGYPWIWTSEECSFRKVADAAITIRRLNLSHAIVVNEEATSKGLIQAGVGLALMLEDEARDAEKAGQLVIWDKESLKIDLSLAWLKGRKSDPSIKALKALARNIWQSPPCGGGELTSLGSPIERPLVVPEKELVGAID</sequence>
<dbReference type="AlphaFoldDB" id="A0A4U8YPD9"/>
<reference evidence="6 7" key="1">
    <citation type="submission" date="2019-03" db="EMBL/GenBank/DDBJ databases">
        <authorList>
            <person name="Nijsse B."/>
        </authorList>
    </citation>
    <scope>NUCLEOTIDE SEQUENCE [LARGE SCALE GENOMIC DNA]</scope>
    <source>
        <strain evidence="6">Desulfoluna butyratoxydans MSL71</strain>
    </source>
</reference>
<dbReference type="Proteomes" id="UP000507962">
    <property type="component" value="Unassembled WGS sequence"/>
</dbReference>
<keyword evidence="4" id="KW-0804">Transcription</keyword>
<dbReference type="PRINTS" id="PR00039">
    <property type="entry name" value="HTHLYSR"/>
</dbReference>
<keyword evidence="3" id="KW-0238">DNA-binding</keyword>
<dbReference type="InterPro" id="IPR000847">
    <property type="entry name" value="LysR_HTH_N"/>
</dbReference>
<dbReference type="FunFam" id="1.10.10.10:FF:000001">
    <property type="entry name" value="LysR family transcriptional regulator"/>
    <property type="match status" value="1"/>
</dbReference>
<gene>
    <name evidence="6" type="ORF">MSL71_29640</name>
</gene>
<evidence type="ECO:0000256" key="1">
    <source>
        <dbReference type="ARBA" id="ARBA00009437"/>
    </source>
</evidence>
<dbReference type="GO" id="GO:0000976">
    <property type="term" value="F:transcription cis-regulatory region binding"/>
    <property type="evidence" value="ECO:0007669"/>
    <property type="project" value="TreeGrafter"/>
</dbReference>
<dbReference type="Pfam" id="PF03466">
    <property type="entry name" value="LysR_substrate"/>
    <property type="match status" value="1"/>
</dbReference>
<dbReference type="PROSITE" id="PS50931">
    <property type="entry name" value="HTH_LYSR"/>
    <property type="match status" value="1"/>
</dbReference>
<evidence type="ECO:0000259" key="5">
    <source>
        <dbReference type="PROSITE" id="PS50931"/>
    </source>
</evidence>
<dbReference type="PANTHER" id="PTHR30126:SF40">
    <property type="entry name" value="HTH-TYPE TRANSCRIPTIONAL REGULATOR GLTR"/>
    <property type="match status" value="1"/>
</dbReference>
<protein>
    <submittedName>
        <fullName evidence="6">Transcription regulator hth lysr</fullName>
    </submittedName>
</protein>
<proteinExistence type="inferred from homology"/>
<dbReference type="InterPro" id="IPR005119">
    <property type="entry name" value="LysR_subst-bd"/>
</dbReference>
<name>A0A4U8YPD9_9BACT</name>
<dbReference type="PANTHER" id="PTHR30126">
    <property type="entry name" value="HTH-TYPE TRANSCRIPTIONAL REGULATOR"/>
    <property type="match status" value="1"/>
</dbReference>
<keyword evidence="2" id="KW-0805">Transcription regulation</keyword>
<comment type="similarity">
    <text evidence="1">Belongs to the LysR transcriptional regulatory family.</text>
</comment>
<dbReference type="SUPFAM" id="SSF53850">
    <property type="entry name" value="Periplasmic binding protein-like II"/>
    <property type="match status" value="1"/>
</dbReference>
<dbReference type="InterPro" id="IPR036388">
    <property type="entry name" value="WH-like_DNA-bd_sf"/>
</dbReference>
<evidence type="ECO:0000256" key="3">
    <source>
        <dbReference type="ARBA" id="ARBA00023125"/>
    </source>
</evidence>
<dbReference type="CDD" id="cd05466">
    <property type="entry name" value="PBP2_LTTR_substrate"/>
    <property type="match status" value="1"/>
</dbReference>
<dbReference type="EMBL" id="CAADHO010000005">
    <property type="protein sequence ID" value="VFQ45307.1"/>
    <property type="molecule type" value="Genomic_DNA"/>
</dbReference>
<feature type="domain" description="HTH lysR-type" evidence="5">
    <location>
        <begin position="1"/>
        <end position="58"/>
    </location>
</feature>
<evidence type="ECO:0000256" key="4">
    <source>
        <dbReference type="ARBA" id="ARBA00023163"/>
    </source>
</evidence>